<dbReference type="Pfam" id="PF00085">
    <property type="entry name" value="Thioredoxin"/>
    <property type="match status" value="1"/>
</dbReference>
<dbReference type="InterPro" id="IPR013766">
    <property type="entry name" value="Thioredoxin_domain"/>
</dbReference>
<dbReference type="Proteomes" id="UP000663175">
    <property type="component" value="Segment"/>
</dbReference>
<keyword evidence="3" id="KW-1185">Reference proteome</keyword>
<protein>
    <submittedName>
        <fullName evidence="2">Thioredoxin</fullName>
    </submittedName>
</protein>
<gene>
    <name evidence="2" type="ORF">CPT_Sycamore_042</name>
</gene>
<evidence type="ECO:0000313" key="2">
    <source>
        <dbReference type="EMBL" id="QPB09582.1"/>
    </source>
</evidence>
<sequence>MTNTVVFFGAPWCRPCKATRPIAEHVADSLGLPFEYVDVETYDTRANNVTAVPTIRVYDEYEEVVAEHRGGAAESQLRAMLGGLA</sequence>
<dbReference type="CDD" id="cd02947">
    <property type="entry name" value="TRX_family"/>
    <property type="match status" value="1"/>
</dbReference>
<name>A0A873WKR0_9CAUD</name>
<proteinExistence type="predicted"/>
<organism evidence="2 3">
    <name type="scientific">Streptomyces phage Sycamore</name>
    <dbReference type="NCBI Taxonomy" id="2767589"/>
    <lineage>
        <taxon>Viruses</taxon>
        <taxon>Duplodnaviria</taxon>
        <taxon>Heunggongvirae</taxon>
        <taxon>Uroviricota</taxon>
        <taxon>Caudoviricetes</taxon>
        <taxon>Colingsworthviridae</taxon>
        <taxon>Sycamorevirus</taxon>
        <taxon>Sycamorevirus sycamore</taxon>
    </lineage>
</organism>
<dbReference type="InterPro" id="IPR036249">
    <property type="entry name" value="Thioredoxin-like_sf"/>
</dbReference>
<reference evidence="2" key="1">
    <citation type="submission" date="2020-07" db="EMBL/GenBank/DDBJ databases">
        <title>Complete genome sequence of Streptomyces phage Sycamore.</title>
        <authorList>
            <person name="Zhang X.-H."/>
            <person name="Rivera M."/>
            <person name="Marquez A."/>
            <person name="Clark J.D."/>
            <person name="Hernandez I."/>
            <person name="Liu M."/>
            <person name="Burrowes B.H."/>
        </authorList>
    </citation>
    <scope>NUCLEOTIDE SEQUENCE</scope>
</reference>
<evidence type="ECO:0000259" key="1">
    <source>
        <dbReference type="Pfam" id="PF00085"/>
    </source>
</evidence>
<dbReference type="Gene3D" id="3.40.30.10">
    <property type="entry name" value="Glutaredoxin"/>
    <property type="match status" value="1"/>
</dbReference>
<feature type="domain" description="Thioredoxin" evidence="1">
    <location>
        <begin position="4"/>
        <end position="80"/>
    </location>
</feature>
<accession>A0A873WKR0</accession>
<evidence type="ECO:0000313" key="3">
    <source>
        <dbReference type="Proteomes" id="UP000663175"/>
    </source>
</evidence>
<dbReference type="EMBL" id="MT701593">
    <property type="protein sequence ID" value="QPB09582.1"/>
    <property type="molecule type" value="Genomic_DNA"/>
</dbReference>
<dbReference type="SUPFAM" id="SSF52833">
    <property type="entry name" value="Thioredoxin-like"/>
    <property type="match status" value="1"/>
</dbReference>